<dbReference type="GO" id="GO:0050661">
    <property type="term" value="F:NADP binding"/>
    <property type="evidence" value="ECO:0007669"/>
    <property type="project" value="UniProtKB-UniRule"/>
</dbReference>
<evidence type="ECO:0000313" key="19">
    <source>
        <dbReference type="Proteomes" id="UP000182841"/>
    </source>
</evidence>
<feature type="binding site" evidence="15">
    <location>
        <begin position="37"/>
        <end position="38"/>
    </location>
    <ligand>
        <name>NADP(+)</name>
        <dbReference type="ChEBI" id="CHEBI:58349"/>
    </ligand>
</feature>
<keyword evidence="12 15" id="KW-0457">Lysine biosynthesis</keyword>
<comment type="pathway">
    <text evidence="3 15">Amino-acid biosynthesis; L-threonine biosynthesis; L-threonine from L-aspartate: step 2/5.</text>
</comment>
<feature type="domain" description="Semialdehyde dehydrogenase NAD-binding" evidence="17">
    <location>
        <begin position="2"/>
        <end position="117"/>
    </location>
</feature>
<sequence>MKVGIVGATGQVGTVMREILAERDFPVDELRLFASARSAGRTLPWKSGEVTVEDAATADYAGLDIVLFSAGGATSKAIAEKVAAQGPVVIDNSSAWRMHPEVPLVVSEVNPDAARQRPKGIIANPNCTTMAAMPVLRPLHAEAELTALVVATYQAVSGSGLAGVAELDGQARKAVENDATRLAFDGDAVDFPEPDKFKRPIAFNVLPLAGSIVDDGLAETDEEQKLRNESRKILDIPALKVSGTCVRVPVFTGHSLQVNARFASPISPERAAELLAGAPGVELSPIPTPLQAAGKDASYVGRIRADETVEHGLSLFLSNDNLRKGAALNAVQIAELVAAELG</sequence>
<feature type="binding site" evidence="15">
    <location>
        <position position="321"/>
    </location>
    <ligand>
        <name>NADP(+)</name>
        <dbReference type="ChEBI" id="CHEBI:58349"/>
    </ligand>
</feature>
<dbReference type="Gene3D" id="3.30.360.10">
    <property type="entry name" value="Dihydrodipicolinate Reductase, domain 2"/>
    <property type="match status" value="1"/>
</dbReference>
<feature type="binding site" evidence="15">
    <location>
        <position position="154"/>
    </location>
    <ligand>
        <name>substrate</name>
    </ligand>
</feature>
<dbReference type="InterPro" id="IPR036291">
    <property type="entry name" value="NAD(P)-bd_dom_sf"/>
</dbReference>
<dbReference type="SMART" id="SM00859">
    <property type="entry name" value="Semialdhyde_dh"/>
    <property type="match status" value="1"/>
</dbReference>
<feature type="active site" description="Proton acceptor" evidence="15 16">
    <location>
        <position position="254"/>
    </location>
</feature>
<comment type="pathway">
    <text evidence="2 15">Amino-acid biosynthesis; L-lysine biosynthesis via DAP pathway; (S)-tetrahydrodipicolinate from L-aspartate: step 2/4.</text>
</comment>
<evidence type="ECO:0000256" key="15">
    <source>
        <dbReference type="HAMAP-Rule" id="MF_02121"/>
    </source>
</evidence>
<evidence type="ECO:0000256" key="6">
    <source>
        <dbReference type="ARBA" id="ARBA00013120"/>
    </source>
</evidence>
<dbReference type="UniPathway" id="UPA00051">
    <property type="reaction ID" value="UER00464"/>
</dbReference>
<feature type="binding site" evidence="15">
    <location>
        <begin position="157"/>
        <end position="158"/>
    </location>
    <ligand>
        <name>NADP(+)</name>
        <dbReference type="ChEBI" id="CHEBI:58349"/>
    </ligand>
</feature>
<dbReference type="UniPathway" id="UPA00034">
    <property type="reaction ID" value="UER00016"/>
</dbReference>
<keyword evidence="13 15" id="KW-0486">Methionine biosynthesis</keyword>
<keyword evidence="7 15" id="KW-0028">Amino-acid biosynthesis</keyword>
<comment type="caution">
    <text evidence="15">Lacks conserved residue(s) required for the propagation of feature annotation.</text>
</comment>
<evidence type="ECO:0000256" key="5">
    <source>
        <dbReference type="ARBA" id="ARBA00011738"/>
    </source>
</evidence>
<dbReference type="GO" id="GO:0009097">
    <property type="term" value="P:isoleucine biosynthetic process"/>
    <property type="evidence" value="ECO:0007669"/>
    <property type="project" value="UniProtKB-UniRule"/>
</dbReference>
<evidence type="ECO:0000256" key="7">
    <source>
        <dbReference type="ARBA" id="ARBA00022605"/>
    </source>
</evidence>
<dbReference type="RefSeq" id="WP_075000582.1">
    <property type="nucleotide sequence ID" value="NZ_FOGO01000005.1"/>
</dbReference>
<comment type="pathway">
    <text evidence="1 15">Amino-acid biosynthesis; L-methionine biosynthesis via de novo pathway; L-homoserine from L-aspartate: step 2/3.</text>
</comment>
<evidence type="ECO:0000256" key="14">
    <source>
        <dbReference type="ARBA" id="ARBA00047891"/>
    </source>
</evidence>
<comment type="catalytic activity">
    <reaction evidence="14 15">
        <text>L-aspartate 4-semialdehyde + phosphate + NADP(+) = 4-phospho-L-aspartate + NADPH + H(+)</text>
        <dbReference type="Rhea" id="RHEA:24284"/>
        <dbReference type="ChEBI" id="CHEBI:15378"/>
        <dbReference type="ChEBI" id="CHEBI:43474"/>
        <dbReference type="ChEBI" id="CHEBI:57535"/>
        <dbReference type="ChEBI" id="CHEBI:57783"/>
        <dbReference type="ChEBI" id="CHEBI:58349"/>
        <dbReference type="ChEBI" id="CHEBI:537519"/>
        <dbReference type="EC" id="1.2.1.11"/>
    </reaction>
</comment>
<dbReference type="PANTHER" id="PTHR46278">
    <property type="entry name" value="DEHYDROGENASE, PUTATIVE-RELATED"/>
    <property type="match status" value="1"/>
</dbReference>
<dbReference type="GO" id="GO:0004073">
    <property type="term" value="F:aspartate-semialdehyde dehydrogenase activity"/>
    <property type="evidence" value="ECO:0007669"/>
    <property type="project" value="UniProtKB-UniRule"/>
</dbReference>
<dbReference type="PROSITE" id="PS01103">
    <property type="entry name" value="ASD"/>
    <property type="match status" value="1"/>
</dbReference>
<dbReference type="GO" id="GO:0009088">
    <property type="term" value="P:threonine biosynthetic process"/>
    <property type="evidence" value="ECO:0007669"/>
    <property type="project" value="UniProtKB-UniRule"/>
</dbReference>
<dbReference type="UniPathway" id="UPA00050">
    <property type="reaction ID" value="UER00463"/>
</dbReference>
<evidence type="ECO:0000256" key="4">
    <source>
        <dbReference type="ARBA" id="ARBA00010584"/>
    </source>
</evidence>
<organism evidence="18 19">
    <name type="scientific">Streptomyces qinglanensis</name>
    <dbReference type="NCBI Taxonomy" id="943816"/>
    <lineage>
        <taxon>Bacteria</taxon>
        <taxon>Bacillati</taxon>
        <taxon>Actinomycetota</taxon>
        <taxon>Actinomycetes</taxon>
        <taxon>Kitasatosporales</taxon>
        <taxon>Streptomycetaceae</taxon>
        <taxon>Streptomyces</taxon>
    </lineage>
</organism>
<proteinExistence type="inferred from homology"/>
<dbReference type="NCBIfam" id="TIGR01296">
    <property type="entry name" value="asd_B"/>
    <property type="match status" value="1"/>
</dbReference>
<dbReference type="SUPFAM" id="SSF51735">
    <property type="entry name" value="NAD(P)-binding Rossmann-fold domains"/>
    <property type="match status" value="1"/>
</dbReference>
<dbReference type="HAMAP" id="MF_02121">
    <property type="entry name" value="ASADH"/>
    <property type="match status" value="1"/>
</dbReference>
<dbReference type="PIRSF" id="PIRSF000148">
    <property type="entry name" value="ASA_dh"/>
    <property type="match status" value="1"/>
</dbReference>
<comment type="similarity">
    <text evidence="4 15">Belongs to the aspartate-semialdehyde dehydrogenase family.</text>
</comment>
<feature type="binding site" evidence="15">
    <location>
        <position position="247"/>
    </location>
    <ligand>
        <name>substrate</name>
    </ligand>
</feature>
<evidence type="ECO:0000313" key="18">
    <source>
        <dbReference type="EMBL" id="SER92106.1"/>
    </source>
</evidence>
<dbReference type="Gene3D" id="3.40.50.720">
    <property type="entry name" value="NAD(P)-binding Rossmann-like Domain"/>
    <property type="match status" value="1"/>
</dbReference>
<dbReference type="InterPro" id="IPR005986">
    <property type="entry name" value="Asp_semialdehyde_DH_beta"/>
</dbReference>
<feature type="binding site" evidence="15">
    <location>
        <begin position="9"/>
        <end position="12"/>
    </location>
    <ligand>
        <name>NADP(+)</name>
        <dbReference type="ChEBI" id="CHEBI:58349"/>
    </ligand>
</feature>
<reference evidence="19" key="1">
    <citation type="submission" date="2016-10" db="EMBL/GenBank/DDBJ databases">
        <authorList>
            <person name="Varghese N."/>
            <person name="Submissions S."/>
        </authorList>
    </citation>
    <scope>NUCLEOTIDE SEQUENCE [LARGE SCALE GENOMIC DNA]</scope>
    <source>
        <strain evidence="19">CGMCC 4.6825</strain>
    </source>
</reference>
<dbReference type="InterPro" id="IPR000319">
    <property type="entry name" value="Asp-semialdehyde_DH_CS"/>
</dbReference>
<dbReference type="GO" id="GO:0071266">
    <property type="term" value="P:'de novo' L-methionine biosynthetic process"/>
    <property type="evidence" value="ECO:0007669"/>
    <property type="project" value="UniProtKB-UniRule"/>
</dbReference>
<dbReference type="OrthoDB" id="9805684at2"/>
<keyword evidence="9 15" id="KW-0521">NADP</keyword>
<evidence type="ECO:0000256" key="1">
    <source>
        <dbReference type="ARBA" id="ARBA00005021"/>
    </source>
</evidence>
<dbReference type="STRING" id="943816.AN217_12245"/>
<comment type="subunit">
    <text evidence="5 15">Homodimer.</text>
</comment>
<dbReference type="Pfam" id="PF01118">
    <property type="entry name" value="Semialdhyde_dh"/>
    <property type="match status" value="1"/>
</dbReference>
<evidence type="ECO:0000259" key="17">
    <source>
        <dbReference type="SMART" id="SM00859"/>
    </source>
</evidence>
<dbReference type="PANTHER" id="PTHR46278:SF2">
    <property type="entry name" value="ASPARTATE-SEMIALDEHYDE DEHYDROGENASE"/>
    <property type="match status" value="1"/>
</dbReference>
<evidence type="ECO:0000256" key="16">
    <source>
        <dbReference type="PIRSR" id="PIRSR000148-1"/>
    </source>
</evidence>
<dbReference type="EC" id="1.2.1.11" evidence="6 15"/>
<dbReference type="Pfam" id="PF02774">
    <property type="entry name" value="Semialdhyde_dhC"/>
    <property type="match status" value="1"/>
</dbReference>
<keyword evidence="10 15" id="KW-0220">Diaminopimelate biosynthesis</keyword>
<evidence type="ECO:0000256" key="8">
    <source>
        <dbReference type="ARBA" id="ARBA00022697"/>
    </source>
</evidence>
<dbReference type="GO" id="GO:0051287">
    <property type="term" value="F:NAD binding"/>
    <property type="evidence" value="ECO:0007669"/>
    <property type="project" value="InterPro"/>
</dbReference>
<dbReference type="CDD" id="cd02316">
    <property type="entry name" value="VcASADH2_like_N"/>
    <property type="match status" value="1"/>
</dbReference>
<evidence type="ECO:0000256" key="2">
    <source>
        <dbReference type="ARBA" id="ARBA00005076"/>
    </source>
</evidence>
<accession>A0A1H9T4N6</accession>
<evidence type="ECO:0000256" key="12">
    <source>
        <dbReference type="ARBA" id="ARBA00023154"/>
    </source>
</evidence>
<dbReference type="SUPFAM" id="SSF55347">
    <property type="entry name" value="Glyceraldehyde-3-phosphate dehydrogenase-like, C-terminal domain"/>
    <property type="match status" value="1"/>
</dbReference>
<dbReference type="Proteomes" id="UP000182841">
    <property type="component" value="Unassembled WGS sequence"/>
</dbReference>
<dbReference type="InterPro" id="IPR000534">
    <property type="entry name" value="Semialdehyde_DH_NAD-bd"/>
</dbReference>
<evidence type="ECO:0000256" key="11">
    <source>
        <dbReference type="ARBA" id="ARBA00023002"/>
    </source>
</evidence>
<protein>
    <recommendedName>
        <fullName evidence="6 15">Aspartate-semialdehyde dehydrogenase</fullName>
        <shortName evidence="15">ASA dehydrogenase</shortName>
        <shortName evidence="15">ASADH</shortName>
        <ecNumber evidence="6 15">1.2.1.11</ecNumber>
    </recommendedName>
    <alternativeName>
        <fullName evidence="15">Aspartate-beta-semialdehyde dehydrogenase</fullName>
    </alternativeName>
</protein>
<keyword evidence="8 15" id="KW-0791">Threonine biosynthesis</keyword>
<dbReference type="NCBIfam" id="NF011456">
    <property type="entry name" value="PRK14874.1"/>
    <property type="match status" value="1"/>
</dbReference>
<dbReference type="GO" id="GO:0009089">
    <property type="term" value="P:lysine biosynthetic process via diaminopimelate"/>
    <property type="evidence" value="ECO:0007669"/>
    <property type="project" value="UniProtKB-UniRule"/>
</dbReference>
<feature type="active site" description="Acyl-thioester intermediate" evidence="15 16">
    <location>
        <position position="127"/>
    </location>
</feature>
<gene>
    <name evidence="15" type="primary">asd</name>
    <name evidence="18" type="ORF">SAMN05421870_105326</name>
</gene>
<evidence type="ECO:0000256" key="10">
    <source>
        <dbReference type="ARBA" id="ARBA00022915"/>
    </source>
</evidence>
<dbReference type="EMBL" id="FOGO01000005">
    <property type="protein sequence ID" value="SER92106.1"/>
    <property type="molecule type" value="Genomic_DNA"/>
</dbReference>
<dbReference type="CDD" id="cd18131">
    <property type="entry name" value="ASADH_C_bac_euk_like"/>
    <property type="match status" value="1"/>
</dbReference>
<name>A0A1H9T4N6_9ACTN</name>
<feature type="binding site" evidence="15">
    <location>
        <position position="97"/>
    </location>
    <ligand>
        <name>phosphate</name>
        <dbReference type="ChEBI" id="CHEBI:43474"/>
    </ligand>
</feature>
<dbReference type="GO" id="GO:0019877">
    <property type="term" value="P:diaminopimelate biosynthetic process"/>
    <property type="evidence" value="ECO:0007669"/>
    <property type="project" value="UniProtKB-UniRule"/>
</dbReference>
<dbReference type="GO" id="GO:0046983">
    <property type="term" value="F:protein dimerization activity"/>
    <property type="evidence" value="ECO:0007669"/>
    <property type="project" value="InterPro"/>
</dbReference>
<dbReference type="InterPro" id="IPR012280">
    <property type="entry name" value="Semialdhyde_DH_dimer_dom"/>
</dbReference>
<dbReference type="AlphaFoldDB" id="A0A1H9T4N6"/>
<evidence type="ECO:0000256" key="3">
    <source>
        <dbReference type="ARBA" id="ARBA00005097"/>
    </source>
</evidence>
<comment type="function">
    <text evidence="15">Catalyzes the NADPH-dependent formation of L-aspartate-semialdehyde (L-ASA) by the reductive dephosphorylation of L-aspartyl-4-phosphate.</text>
</comment>
<keyword evidence="11 15" id="KW-0560">Oxidoreductase</keyword>
<keyword evidence="19" id="KW-1185">Reference proteome</keyword>
<evidence type="ECO:0000256" key="9">
    <source>
        <dbReference type="ARBA" id="ARBA00022857"/>
    </source>
</evidence>
<dbReference type="InterPro" id="IPR012080">
    <property type="entry name" value="Asp_semialdehyde_DH"/>
</dbReference>
<evidence type="ECO:0000256" key="13">
    <source>
        <dbReference type="ARBA" id="ARBA00023167"/>
    </source>
</evidence>